<evidence type="ECO:0000259" key="1">
    <source>
        <dbReference type="Pfam" id="PF00534"/>
    </source>
</evidence>
<dbReference type="EMBL" id="LHXW01000030">
    <property type="protein sequence ID" value="KXA99673.1"/>
    <property type="molecule type" value="Genomic_DNA"/>
</dbReference>
<evidence type="ECO:0000259" key="2">
    <source>
        <dbReference type="Pfam" id="PF13439"/>
    </source>
</evidence>
<keyword evidence="4" id="KW-1185">Reference proteome</keyword>
<evidence type="ECO:0000313" key="3">
    <source>
        <dbReference type="EMBL" id="KXA99673.1"/>
    </source>
</evidence>
<protein>
    <recommendedName>
        <fullName evidence="5">Glycosyl transferase family 1</fullName>
    </recommendedName>
</protein>
<dbReference type="Gene3D" id="3.40.50.2000">
    <property type="entry name" value="Glycogen Phosphorylase B"/>
    <property type="match status" value="2"/>
</dbReference>
<dbReference type="PANTHER" id="PTHR45947:SF3">
    <property type="entry name" value="SULFOQUINOVOSYL TRANSFERASE SQD2"/>
    <property type="match status" value="1"/>
</dbReference>
<feature type="domain" description="Glycosyl transferase family 1" evidence="1">
    <location>
        <begin position="180"/>
        <end position="341"/>
    </location>
</feature>
<feature type="domain" description="Glycosyltransferase subfamily 4-like N-terminal" evidence="2">
    <location>
        <begin position="14"/>
        <end position="174"/>
    </location>
</feature>
<dbReference type="InterPro" id="IPR001296">
    <property type="entry name" value="Glyco_trans_1"/>
</dbReference>
<evidence type="ECO:0000313" key="4">
    <source>
        <dbReference type="Proteomes" id="UP000070520"/>
    </source>
</evidence>
<organism evidence="3 4">
    <name type="scientific">candidate division MSBL1 archaeon SCGC-AAA261C02</name>
    <dbReference type="NCBI Taxonomy" id="1698272"/>
    <lineage>
        <taxon>Archaea</taxon>
        <taxon>Methanobacteriati</taxon>
        <taxon>Methanobacteriota</taxon>
        <taxon>candidate division MSBL1</taxon>
    </lineage>
</organism>
<gene>
    <name evidence="3" type="ORF">AKJ42_02735</name>
</gene>
<dbReference type="GO" id="GO:0016758">
    <property type="term" value="F:hexosyltransferase activity"/>
    <property type="evidence" value="ECO:0007669"/>
    <property type="project" value="TreeGrafter"/>
</dbReference>
<dbReference type="SUPFAM" id="SSF53756">
    <property type="entry name" value="UDP-Glycosyltransferase/glycogen phosphorylase"/>
    <property type="match status" value="1"/>
</dbReference>
<comment type="caution">
    <text evidence="3">The sequence shown here is derived from an EMBL/GenBank/DDBJ whole genome shotgun (WGS) entry which is preliminary data.</text>
</comment>
<dbReference type="Proteomes" id="UP000070520">
    <property type="component" value="Unassembled WGS sequence"/>
</dbReference>
<dbReference type="Pfam" id="PF13439">
    <property type="entry name" value="Glyco_transf_4"/>
    <property type="match status" value="1"/>
</dbReference>
<name>A0A133UZQ3_9EURY</name>
<dbReference type="AlphaFoldDB" id="A0A133UZQ3"/>
<dbReference type="InterPro" id="IPR028098">
    <property type="entry name" value="Glyco_trans_4-like_N"/>
</dbReference>
<dbReference type="PATRIC" id="fig|1698272.3.peg.416"/>
<proteinExistence type="predicted"/>
<dbReference type="PANTHER" id="PTHR45947">
    <property type="entry name" value="SULFOQUINOVOSYL TRANSFERASE SQD2"/>
    <property type="match status" value="1"/>
</dbReference>
<evidence type="ECO:0008006" key="5">
    <source>
        <dbReference type="Google" id="ProtNLM"/>
    </source>
</evidence>
<accession>A0A133UZQ3</accession>
<sequence>MKIALVTDTYHPQVNGVVSSVDTIAEELEKEHEVHIFAPTRSERAYSFNSFPFYLWPDYRIAYVRAKTLAKIFEEKDIEIIHVHTPFSLGVSGVGAARHLTLPAVGTFHTLLPEYTHYISETLGLLLRRFGWRYVNWFYGRFNAVTVPSTPIKESLVKRGLKNVHVIPNAVNVDLFHPGKEPPSSDPCILFVGRLGKEKRLEVLIDAASSVLEEYPKAKFQIIGRGIHEDWYKKIVKEKGLSNNFVFEGYVSSPDLIKAYQECDIFAIPSDTETQGLVTLEAMACEKPVIGANALGLKDVITHEVDGYLFQPGNSSELSDYLLQLLEDDKQRREMGKKAREKAKEFSAERIGGQWVNFYSSLLG</sequence>
<dbReference type="InterPro" id="IPR050194">
    <property type="entry name" value="Glycosyltransferase_grp1"/>
</dbReference>
<dbReference type="Pfam" id="PF00534">
    <property type="entry name" value="Glycos_transf_1"/>
    <property type="match status" value="1"/>
</dbReference>
<reference evidence="3 4" key="1">
    <citation type="journal article" date="2016" name="Sci. Rep.">
        <title>Metabolic traits of an uncultured archaeal lineage -MSBL1- from brine pools of the Red Sea.</title>
        <authorList>
            <person name="Mwirichia R."/>
            <person name="Alam I."/>
            <person name="Rashid M."/>
            <person name="Vinu M."/>
            <person name="Ba-Alawi W."/>
            <person name="Anthony Kamau A."/>
            <person name="Kamanda Ngugi D."/>
            <person name="Goker M."/>
            <person name="Klenk H.P."/>
            <person name="Bajic V."/>
            <person name="Stingl U."/>
        </authorList>
    </citation>
    <scope>NUCLEOTIDE SEQUENCE [LARGE SCALE GENOMIC DNA]</scope>
    <source>
        <strain evidence="3">SCGC-AAA261C02</strain>
    </source>
</reference>